<evidence type="ECO:0000259" key="4">
    <source>
        <dbReference type="Pfam" id="PF08028"/>
    </source>
</evidence>
<protein>
    <submittedName>
        <fullName evidence="5">Acyl-CoA dehydrogenase family protein</fullName>
    </submittedName>
</protein>
<name>A0ABS1KA43_9MICC</name>
<evidence type="ECO:0000313" key="5">
    <source>
        <dbReference type="EMBL" id="MBL0707171.1"/>
    </source>
</evidence>
<dbReference type="RefSeq" id="WP_189693624.1">
    <property type="nucleotide sequence ID" value="NZ_BNCM01000006.1"/>
</dbReference>
<feature type="domain" description="Acyl-CoA dehydrogenase/oxidase N-terminal" evidence="3">
    <location>
        <begin position="33"/>
        <end position="120"/>
    </location>
</feature>
<dbReference type="InterPro" id="IPR009100">
    <property type="entry name" value="AcylCoA_DH/oxidase_NM_dom_sf"/>
</dbReference>
<dbReference type="SUPFAM" id="SSF56645">
    <property type="entry name" value="Acyl-CoA dehydrogenase NM domain-like"/>
    <property type="match status" value="1"/>
</dbReference>
<dbReference type="SUPFAM" id="SSF47203">
    <property type="entry name" value="Acyl-CoA dehydrogenase C-terminal domain-like"/>
    <property type="match status" value="1"/>
</dbReference>
<gene>
    <name evidence="5" type="ORF">JJE72_16885</name>
</gene>
<dbReference type="InterPro" id="IPR036250">
    <property type="entry name" value="AcylCo_DH-like_C"/>
</dbReference>
<dbReference type="PIRSF" id="PIRSF016578">
    <property type="entry name" value="HsaA"/>
    <property type="match status" value="1"/>
</dbReference>
<proteinExistence type="inferred from homology"/>
<dbReference type="InterPro" id="IPR046373">
    <property type="entry name" value="Acyl-CoA_Oxase/DH_mid-dom_sf"/>
</dbReference>
<evidence type="ECO:0000256" key="1">
    <source>
        <dbReference type="ARBA" id="ARBA00023002"/>
    </source>
</evidence>
<evidence type="ECO:0000313" key="6">
    <source>
        <dbReference type="Proteomes" id="UP000639051"/>
    </source>
</evidence>
<organism evidence="5 6">
    <name type="scientific">Sinomonas cellulolyticus</name>
    <dbReference type="NCBI Taxonomy" id="2801916"/>
    <lineage>
        <taxon>Bacteria</taxon>
        <taxon>Bacillati</taxon>
        <taxon>Actinomycetota</taxon>
        <taxon>Actinomycetes</taxon>
        <taxon>Micrococcales</taxon>
        <taxon>Micrococcaceae</taxon>
        <taxon>Sinomonas</taxon>
    </lineage>
</organism>
<evidence type="ECO:0000256" key="2">
    <source>
        <dbReference type="ARBA" id="ARBA00049661"/>
    </source>
</evidence>
<feature type="domain" description="Acyl-CoA dehydrogenase C-terminal" evidence="4">
    <location>
        <begin position="256"/>
        <end position="385"/>
    </location>
</feature>
<sequence>MSGNIDTVDAAVDEAAPPILASREEALAAVERLREGIAARAEQTERDRMVPEETIRELTDAGLFGIVTPRLWGGSELGFATLLEVQTAIASACASTGWVYGVLAGHTWLVALFSEEAQAEVFADARARIASLIRFGGQPPERVEGGFRWRGGSGRFCSGIDHSQWVLLGGTVTEDDGTSEQWYMLVPASELEIIDDWHSVGLKGTGSKSIVIKDAFIPEHRAVRFADLGSGRAPGSELHPGGLYRLAYDSVWPLSLVGAVVGAARGALAEFIAATSRRLASLSSLQQASNGPALVRLANAAAQLDAMSSLLLNDARVADSAPEGTVFSPLDRAQRSRNLAFAAQQLRAAVNELYESAGGSGVYLSAPLQRWWRDVNTAASHVAFTWDLASVAYGRAVTGVNAVAGTGTGPAVRA</sequence>
<comment type="caution">
    <text evidence="5">The sequence shown here is derived from an EMBL/GenBank/DDBJ whole genome shotgun (WGS) entry which is preliminary data.</text>
</comment>
<dbReference type="InterPro" id="IPR013786">
    <property type="entry name" value="AcylCoA_DH/ox_N"/>
</dbReference>
<reference evidence="5 6" key="1">
    <citation type="submission" date="2021-01" db="EMBL/GenBank/DDBJ databases">
        <title>Genome public.</title>
        <authorList>
            <person name="Liu C."/>
            <person name="Sun Q."/>
        </authorList>
    </citation>
    <scope>NUCLEOTIDE SEQUENCE [LARGE SCALE GENOMIC DNA]</scope>
    <source>
        <strain evidence="5 6">JC656</strain>
    </source>
</reference>
<evidence type="ECO:0000259" key="3">
    <source>
        <dbReference type="Pfam" id="PF02771"/>
    </source>
</evidence>
<dbReference type="PANTHER" id="PTHR48083:SF19">
    <property type="entry name" value="FLAVIN-DEPENDENT MONOOXYGENASE, OXYGENASE SUBUNIT HSAA"/>
    <property type="match status" value="1"/>
</dbReference>
<dbReference type="Gene3D" id="1.20.140.10">
    <property type="entry name" value="Butyryl-CoA Dehydrogenase, subunit A, domain 3"/>
    <property type="match status" value="1"/>
</dbReference>
<dbReference type="Pfam" id="PF02771">
    <property type="entry name" value="Acyl-CoA_dh_N"/>
    <property type="match status" value="1"/>
</dbReference>
<keyword evidence="6" id="KW-1185">Reference proteome</keyword>
<comment type="similarity">
    <text evidence="2">Belongs to the HpaH/HsaA monooxygenase family.</text>
</comment>
<dbReference type="Proteomes" id="UP000639051">
    <property type="component" value="Unassembled WGS sequence"/>
</dbReference>
<accession>A0ABS1KA43</accession>
<dbReference type="InterPro" id="IPR013107">
    <property type="entry name" value="Acyl-CoA_DH_C"/>
</dbReference>
<dbReference type="Pfam" id="PF08028">
    <property type="entry name" value="Acyl-CoA_dh_2"/>
    <property type="match status" value="1"/>
</dbReference>
<dbReference type="InterPro" id="IPR050741">
    <property type="entry name" value="Acyl-CoA_dehydrogenase"/>
</dbReference>
<dbReference type="Gene3D" id="1.10.540.10">
    <property type="entry name" value="Acyl-CoA dehydrogenase/oxidase, N-terminal domain"/>
    <property type="match status" value="1"/>
</dbReference>
<keyword evidence="1" id="KW-0560">Oxidoreductase</keyword>
<dbReference type="EMBL" id="JAERRC010000046">
    <property type="protein sequence ID" value="MBL0707171.1"/>
    <property type="molecule type" value="Genomic_DNA"/>
</dbReference>
<dbReference type="PANTHER" id="PTHR48083">
    <property type="entry name" value="MEDIUM-CHAIN SPECIFIC ACYL-COA DEHYDROGENASE, MITOCHONDRIAL-RELATED"/>
    <property type="match status" value="1"/>
</dbReference>
<dbReference type="Gene3D" id="2.40.110.10">
    <property type="entry name" value="Butyryl-CoA Dehydrogenase, subunit A, domain 2"/>
    <property type="match status" value="1"/>
</dbReference>
<dbReference type="InterPro" id="IPR037069">
    <property type="entry name" value="AcylCoA_DH/ox_N_sf"/>
</dbReference>